<evidence type="ECO:0000313" key="2">
    <source>
        <dbReference type="Proteomes" id="UP001301388"/>
    </source>
</evidence>
<dbReference type="RefSeq" id="WP_281007580.1">
    <property type="nucleotide sequence ID" value="NZ_JAYGIE010000024.1"/>
</dbReference>
<gene>
    <name evidence="1" type="ORF">VB774_07125</name>
</gene>
<keyword evidence="2" id="KW-1185">Reference proteome</keyword>
<sequence>MDNISETELFTIEVEYDNENLSIDIYNSIIKTVTEFNGLQLLLISGDGQLPIKERNMSDSPLSISYVLSCKNQVSKLIAAGEYSSAFLSLWQFAEHLMERLTKQTPIPTESVSSILMIHHLYQQSIISLEQFEIAIHLNSLQDRLSKKYSKNLDIKQDIDKLWDLVDDFIALEVRGYP</sequence>
<dbReference type="Proteomes" id="UP001301388">
    <property type="component" value="Unassembled WGS sequence"/>
</dbReference>
<organism evidence="1 2">
    <name type="scientific">Pseudanabaena galeata UHCC 0370</name>
    <dbReference type="NCBI Taxonomy" id="3110310"/>
    <lineage>
        <taxon>Bacteria</taxon>
        <taxon>Bacillati</taxon>
        <taxon>Cyanobacteriota</taxon>
        <taxon>Cyanophyceae</taxon>
        <taxon>Pseudanabaenales</taxon>
        <taxon>Pseudanabaenaceae</taxon>
        <taxon>Pseudanabaena</taxon>
    </lineage>
</organism>
<evidence type="ECO:0000313" key="1">
    <source>
        <dbReference type="EMBL" id="MEA5477389.1"/>
    </source>
</evidence>
<proteinExistence type="predicted"/>
<reference evidence="1 2" key="1">
    <citation type="submission" date="2023-12" db="EMBL/GenBank/DDBJ databases">
        <title>Baltic Sea Cyanobacteria.</title>
        <authorList>
            <person name="Delbaje E."/>
            <person name="Fewer D.P."/>
            <person name="Shishido T.K."/>
        </authorList>
    </citation>
    <scope>NUCLEOTIDE SEQUENCE [LARGE SCALE GENOMIC DNA]</scope>
    <source>
        <strain evidence="1 2">UHCC 0370</strain>
    </source>
</reference>
<comment type="caution">
    <text evidence="1">The sequence shown here is derived from an EMBL/GenBank/DDBJ whole genome shotgun (WGS) entry which is preliminary data.</text>
</comment>
<name>A0ABU5TGJ7_9CYAN</name>
<dbReference type="EMBL" id="JAYGIE010000024">
    <property type="protein sequence ID" value="MEA5477389.1"/>
    <property type="molecule type" value="Genomic_DNA"/>
</dbReference>
<protein>
    <submittedName>
        <fullName evidence="1">Uncharacterized protein</fullName>
    </submittedName>
</protein>
<accession>A0ABU5TGJ7</accession>